<organism evidence="3 4">
    <name type="scientific">Blastococcus xanthinilyticus</name>
    <dbReference type="NCBI Taxonomy" id="1564164"/>
    <lineage>
        <taxon>Bacteria</taxon>
        <taxon>Bacillati</taxon>
        <taxon>Actinomycetota</taxon>
        <taxon>Actinomycetes</taxon>
        <taxon>Geodermatophilales</taxon>
        <taxon>Geodermatophilaceae</taxon>
        <taxon>Blastococcus</taxon>
    </lineage>
</organism>
<feature type="region of interest" description="Disordered" evidence="1">
    <location>
        <begin position="46"/>
        <end position="76"/>
    </location>
</feature>
<sequence length="178" mass="17920">MLRRRAGLLAFLCLGVAGCTADGAAPAPPSAASSPAVPTVAEPTLAEPTLAGPTGPVAGCDSQRAEPLDPLQPFDVPATGGTVTGLAFGAVPARVGDELKIVWRVTGTGDLSVRPVRPDGTEGELVFGPEPHGGSNFAAPGDEWGTGFVLDQAGCWQLELSRDDVAATVPLLVEEAAA</sequence>
<keyword evidence="4" id="KW-1185">Reference proteome</keyword>
<evidence type="ECO:0000256" key="2">
    <source>
        <dbReference type="SAM" id="SignalP"/>
    </source>
</evidence>
<feature type="chain" id="PRO_5039342835" description="DUF3859 domain-containing protein" evidence="2">
    <location>
        <begin position="22"/>
        <end position="178"/>
    </location>
</feature>
<proteinExistence type="predicted"/>
<feature type="signal peptide" evidence="2">
    <location>
        <begin position="1"/>
        <end position="21"/>
    </location>
</feature>
<accession>A0A5S5CY12</accession>
<dbReference type="Proteomes" id="UP000322499">
    <property type="component" value="Unassembled WGS sequence"/>
</dbReference>
<dbReference type="PROSITE" id="PS51257">
    <property type="entry name" value="PROKAR_LIPOPROTEIN"/>
    <property type="match status" value="1"/>
</dbReference>
<reference evidence="3 4" key="1">
    <citation type="submission" date="2019-07" db="EMBL/GenBank/DDBJ databases">
        <title>Genomic Encyclopedia of Archaeal and Bacterial Type Strains, Phase II (KMG-II): from individual species to whole genera.</title>
        <authorList>
            <person name="Goeker M."/>
        </authorList>
    </citation>
    <scope>NUCLEOTIDE SEQUENCE [LARGE SCALE GENOMIC DNA]</scope>
    <source>
        <strain evidence="3 4">DSM 46842</strain>
    </source>
</reference>
<evidence type="ECO:0008006" key="5">
    <source>
        <dbReference type="Google" id="ProtNLM"/>
    </source>
</evidence>
<gene>
    <name evidence="3" type="ORF">BD833_10582</name>
</gene>
<keyword evidence="2" id="KW-0732">Signal</keyword>
<evidence type="ECO:0000313" key="3">
    <source>
        <dbReference type="EMBL" id="TYP87908.1"/>
    </source>
</evidence>
<evidence type="ECO:0000256" key="1">
    <source>
        <dbReference type="SAM" id="MobiDB-lite"/>
    </source>
</evidence>
<evidence type="ECO:0000313" key="4">
    <source>
        <dbReference type="Proteomes" id="UP000322499"/>
    </source>
</evidence>
<protein>
    <recommendedName>
        <fullName evidence="5">DUF3859 domain-containing protein</fullName>
    </recommendedName>
</protein>
<comment type="caution">
    <text evidence="3">The sequence shown here is derived from an EMBL/GenBank/DDBJ whole genome shotgun (WGS) entry which is preliminary data.</text>
</comment>
<dbReference type="EMBL" id="VNHW01000005">
    <property type="protein sequence ID" value="TYP87908.1"/>
    <property type="molecule type" value="Genomic_DNA"/>
</dbReference>
<name>A0A5S5CY12_9ACTN</name>
<dbReference type="AlphaFoldDB" id="A0A5S5CY12"/>